<reference evidence="1 2" key="1">
    <citation type="submission" date="2019-02" db="EMBL/GenBank/DDBJ databases">
        <title>Opniocepnalus argus genome.</title>
        <authorList>
            <person name="Zhou C."/>
            <person name="Xiao S."/>
        </authorList>
    </citation>
    <scope>NUCLEOTIDE SEQUENCE [LARGE SCALE GENOMIC DNA]</scope>
    <source>
        <strain evidence="1">OARG1902GOOAL</strain>
        <tissue evidence="1">Muscle</tissue>
    </source>
</reference>
<gene>
    <name evidence="1" type="ORF">EXN66_Car013126</name>
</gene>
<proteinExistence type="predicted"/>
<evidence type="ECO:0000313" key="1">
    <source>
        <dbReference type="EMBL" id="KAF3697446.1"/>
    </source>
</evidence>
<reference evidence="2" key="2">
    <citation type="submission" date="2019-02" db="EMBL/GenBank/DDBJ databases">
        <title>Opniocepnalus argus Var Kimnra genome.</title>
        <authorList>
            <person name="Zhou C."/>
            <person name="Xiao S."/>
        </authorList>
    </citation>
    <scope>NUCLEOTIDE SEQUENCE [LARGE SCALE GENOMIC DNA]</scope>
</reference>
<organism evidence="1 2">
    <name type="scientific">Channa argus</name>
    <name type="common">Northern snakehead</name>
    <name type="synonym">Ophicephalus argus</name>
    <dbReference type="NCBI Taxonomy" id="215402"/>
    <lineage>
        <taxon>Eukaryota</taxon>
        <taxon>Metazoa</taxon>
        <taxon>Chordata</taxon>
        <taxon>Craniata</taxon>
        <taxon>Vertebrata</taxon>
        <taxon>Euteleostomi</taxon>
        <taxon>Actinopterygii</taxon>
        <taxon>Neopterygii</taxon>
        <taxon>Teleostei</taxon>
        <taxon>Neoteleostei</taxon>
        <taxon>Acanthomorphata</taxon>
        <taxon>Anabantaria</taxon>
        <taxon>Anabantiformes</taxon>
        <taxon>Channoidei</taxon>
        <taxon>Channidae</taxon>
        <taxon>Channa</taxon>
    </lineage>
</organism>
<dbReference type="AlphaFoldDB" id="A0A6G1Q5J0"/>
<accession>A0A6G1Q5J0</accession>
<dbReference type="Proteomes" id="UP000503349">
    <property type="component" value="Chromosome 13"/>
</dbReference>
<dbReference type="EMBL" id="CM015724">
    <property type="protein sequence ID" value="KAF3697446.1"/>
    <property type="molecule type" value="Genomic_DNA"/>
</dbReference>
<name>A0A6G1Q5J0_CHAAH</name>
<dbReference type="PANTHER" id="PTHR19446">
    <property type="entry name" value="REVERSE TRANSCRIPTASES"/>
    <property type="match status" value="1"/>
</dbReference>
<evidence type="ECO:0000313" key="2">
    <source>
        <dbReference type="Proteomes" id="UP000503349"/>
    </source>
</evidence>
<sequence length="77" mass="9327">MKLWERVVEARLRAEVNICEQQYGFMPRKSTTDAVFALRMLMEKYREDHNEYHCVFLDLEKVFERVPRGVWSGREVC</sequence>
<keyword evidence="2" id="KW-1185">Reference proteome</keyword>
<protein>
    <submittedName>
        <fullName evidence="1">Uncharacterized protein</fullName>
    </submittedName>
</protein>